<protein>
    <submittedName>
        <fullName evidence="1">Uncharacterized protein</fullName>
    </submittedName>
</protein>
<proteinExistence type="predicted"/>
<dbReference type="Proteomes" id="UP000270094">
    <property type="component" value="Unassembled WGS sequence"/>
</dbReference>
<name>A0A3P7IK02_STRVU</name>
<reference evidence="1 2" key="1">
    <citation type="submission" date="2018-11" db="EMBL/GenBank/DDBJ databases">
        <authorList>
            <consortium name="Pathogen Informatics"/>
        </authorList>
    </citation>
    <scope>NUCLEOTIDE SEQUENCE [LARGE SCALE GENOMIC DNA]</scope>
</reference>
<sequence>ACTNKFHSKLTKANPFLPTVDYVLPDFSVQTPLQEKVGVSNMPSVIRPKLEELRKNNFRAARGDELAFSVDGSPIVVLPSTEVDPETRVFKQIMEEDGEGFSPNSREVFSTFKNLLRQKIAANAVSQELD</sequence>
<organism evidence="1 2">
    <name type="scientific">Strongylus vulgaris</name>
    <name type="common">Blood worm</name>
    <dbReference type="NCBI Taxonomy" id="40348"/>
    <lineage>
        <taxon>Eukaryota</taxon>
        <taxon>Metazoa</taxon>
        <taxon>Ecdysozoa</taxon>
        <taxon>Nematoda</taxon>
        <taxon>Chromadorea</taxon>
        <taxon>Rhabditida</taxon>
        <taxon>Rhabditina</taxon>
        <taxon>Rhabditomorpha</taxon>
        <taxon>Strongyloidea</taxon>
        <taxon>Strongylidae</taxon>
        <taxon>Strongylus</taxon>
    </lineage>
</organism>
<feature type="non-terminal residue" evidence="1">
    <location>
        <position position="1"/>
    </location>
</feature>
<gene>
    <name evidence="1" type="ORF">SVUK_LOCUS892</name>
</gene>
<keyword evidence="2" id="KW-1185">Reference proteome</keyword>
<dbReference type="EMBL" id="UYYB01001616">
    <property type="protein sequence ID" value="VDM65894.1"/>
    <property type="molecule type" value="Genomic_DNA"/>
</dbReference>
<evidence type="ECO:0000313" key="2">
    <source>
        <dbReference type="Proteomes" id="UP000270094"/>
    </source>
</evidence>
<dbReference type="AlphaFoldDB" id="A0A3P7IK02"/>
<evidence type="ECO:0000313" key="1">
    <source>
        <dbReference type="EMBL" id="VDM65894.1"/>
    </source>
</evidence>
<dbReference type="OrthoDB" id="5869586at2759"/>
<accession>A0A3P7IK02</accession>